<name>A0A8H4MCV4_9EURO</name>
<evidence type="ECO:0008006" key="4">
    <source>
        <dbReference type="Google" id="ProtNLM"/>
    </source>
</evidence>
<proteinExistence type="predicted"/>
<reference evidence="2" key="1">
    <citation type="journal article" date="2020" name="bioRxiv">
        <title>Genomic and phenotypic heterogeneity of clinical isolates of the human pathogens Aspergillus fumigatus, Aspergillus lentulus and Aspergillus fumigatiaffinis.</title>
        <authorList>
            <person name="dos Santos R.A.C."/>
            <person name="Steenwyk J.L."/>
            <person name="Rivero-Menendez O."/>
            <person name="Mead M.E."/>
            <person name="Silva L.P."/>
            <person name="Bastos R.W."/>
            <person name="Alastruey-Izquierdo A."/>
            <person name="Goldman G.H."/>
            <person name="Rokas A."/>
        </authorList>
    </citation>
    <scope>NUCLEOTIDE SEQUENCE</scope>
    <source>
        <strain evidence="2">CNM-CM6805</strain>
    </source>
</reference>
<feature type="region of interest" description="Disordered" evidence="1">
    <location>
        <begin position="1"/>
        <end position="57"/>
    </location>
</feature>
<evidence type="ECO:0000313" key="3">
    <source>
        <dbReference type="Proteomes" id="UP000653565"/>
    </source>
</evidence>
<organism evidence="2 3">
    <name type="scientific">Aspergillus fumigatiaffinis</name>
    <dbReference type="NCBI Taxonomy" id="340414"/>
    <lineage>
        <taxon>Eukaryota</taxon>
        <taxon>Fungi</taxon>
        <taxon>Dikarya</taxon>
        <taxon>Ascomycota</taxon>
        <taxon>Pezizomycotina</taxon>
        <taxon>Eurotiomycetes</taxon>
        <taxon>Eurotiomycetidae</taxon>
        <taxon>Eurotiales</taxon>
        <taxon>Aspergillaceae</taxon>
        <taxon>Aspergillus</taxon>
        <taxon>Aspergillus subgen. Fumigati</taxon>
    </lineage>
</organism>
<evidence type="ECO:0000313" key="2">
    <source>
        <dbReference type="EMBL" id="KAF4241599.1"/>
    </source>
</evidence>
<dbReference type="Proteomes" id="UP000653565">
    <property type="component" value="Unassembled WGS sequence"/>
</dbReference>
<evidence type="ECO:0000256" key="1">
    <source>
        <dbReference type="SAM" id="MobiDB-lite"/>
    </source>
</evidence>
<feature type="compositionally biased region" description="Basic and acidic residues" evidence="1">
    <location>
        <begin position="483"/>
        <end position="492"/>
    </location>
</feature>
<comment type="caution">
    <text evidence="2">The sequence shown here is derived from an EMBL/GenBank/DDBJ whole genome shotgun (WGS) entry which is preliminary data.</text>
</comment>
<feature type="compositionally biased region" description="Basic and acidic residues" evidence="1">
    <location>
        <begin position="39"/>
        <end position="52"/>
    </location>
</feature>
<dbReference type="EMBL" id="JAAAPX010000020">
    <property type="protein sequence ID" value="KAF4241599.1"/>
    <property type="molecule type" value="Genomic_DNA"/>
</dbReference>
<protein>
    <recommendedName>
        <fullName evidence="4">MACPF domain-containing protein</fullName>
    </recommendedName>
</protein>
<sequence length="492" mass="54341">MVGKRKAAKAGKGTGITSHSRRIFPSLTDGGSDAEEEEREGKLRKTEETKEDGTDEADVSQIFLTVMKYDKMLDKERHSAAKAAPKRLEARKLSNVRWWLINNKALDSRHTKNPFCTSGGGEVGDETLFTDYIELAGKDENGKKLRTEFGEHTKDFLKQKLGLEATNKPGLLSTKANLLTSSYAHSSWQASKSSDKVVHAADMTEKQRGIVMRNTGVLNGQHATLGDGQKIESAQRAYYTAFGLKPRTIPSYDITFEQETQEETEEKHDKEFARPTFWKIFFTKIRSWSESRSVYVPQSKPISNLSWVMQKVSAFRLVASRWTYTRSLKDASGGGPTDDDGSGAVLLGTGTSGVTGERTIILKTTSHYEVQFRHMTNYELAFVDANALRAKDDSSTPAKGPDATTRASLITAEALNPIEAAFNPDPNRSVELDSGAFVAVNLFDQKGTHLGWLGPNGQVVKIQNDGPLGIFSSNTRQKPRTKPAGEHPEDMN</sequence>
<feature type="region of interest" description="Disordered" evidence="1">
    <location>
        <begin position="467"/>
        <end position="492"/>
    </location>
</feature>
<gene>
    <name evidence="2" type="ORF">CNMCM6805_003873</name>
</gene>
<dbReference type="OrthoDB" id="10266920at2759"/>
<dbReference type="AlphaFoldDB" id="A0A8H4MCV4"/>
<reference evidence="2" key="2">
    <citation type="submission" date="2020-04" db="EMBL/GenBank/DDBJ databases">
        <authorList>
            <person name="Santos R.A.C."/>
            <person name="Steenwyk J.L."/>
            <person name="Rivero-Menendez O."/>
            <person name="Mead M.E."/>
            <person name="Silva L.P."/>
            <person name="Bastos R.W."/>
            <person name="Alastruey-Izquierdo A."/>
            <person name="Goldman G.H."/>
            <person name="Rokas A."/>
        </authorList>
    </citation>
    <scope>NUCLEOTIDE SEQUENCE</scope>
    <source>
        <strain evidence="2">CNM-CM6805</strain>
    </source>
</reference>
<accession>A0A8H4MCV4</accession>
<keyword evidence="3" id="KW-1185">Reference proteome</keyword>